<dbReference type="Pfam" id="PF10041">
    <property type="entry name" value="DUF2277"/>
    <property type="match status" value="1"/>
</dbReference>
<dbReference type="AlphaFoldDB" id="A0A511DFH0"/>
<dbReference type="Proteomes" id="UP000321685">
    <property type="component" value="Unassembled WGS sequence"/>
</dbReference>
<evidence type="ECO:0000313" key="2">
    <source>
        <dbReference type="Proteomes" id="UP000321685"/>
    </source>
</evidence>
<name>A0A511DFH0_9PSEU</name>
<keyword evidence="2" id="KW-1185">Reference proteome</keyword>
<organism evidence="1 2">
    <name type="scientific">Pseudonocardia sulfidoxydans NBRC 16205</name>
    <dbReference type="NCBI Taxonomy" id="1223511"/>
    <lineage>
        <taxon>Bacteria</taxon>
        <taxon>Bacillati</taxon>
        <taxon>Actinomycetota</taxon>
        <taxon>Actinomycetes</taxon>
        <taxon>Pseudonocardiales</taxon>
        <taxon>Pseudonocardiaceae</taxon>
        <taxon>Pseudonocardia</taxon>
    </lineage>
</organism>
<accession>A0A511DFH0</accession>
<dbReference type="EMBL" id="BJVJ01000020">
    <property type="protein sequence ID" value="GEL23531.1"/>
    <property type="molecule type" value="Genomic_DNA"/>
</dbReference>
<evidence type="ECO:0000313" key="1">
    <source>
        <dbReference type="EMBL" id="GEL23531.1"/>
    </source>
</evidence>
<evidence type="ECO:0008006" key="3">
    <source>
        <dbReference type="Google" id="ProtNLM"/>
    </source>
</evidence>
<protein>
    <recommendedName>
        <fullName evidence="3">DUF2277 domain-containing protein</fullName>
    </recommendedName>
</protein>
<dbReference type="InterPro" id="IPR018735">
    <property type="entry name" value="DUF2277"/>
</dbReference>
<comment type="caution">
    <text evidence="1">The sequence shown here is derived from an EMBL/GenBank/DDBJ whole genome shotgun (WGS) entry which is preliminary data.</text>
</comment>
<gene>
    <name evidence="1" type="ORF">PSU4_24850</name>
</gene>
<sequence length="105" mass="11249">MTGPVTWGPKPGSIGRMCRNIRTLHNFEPPATDDEVHGAALQYVRKISGAAKPSKANEEAFAEAVAAVEHATRQLLDALVTTAPPRDREVEAVKARARAAARYGS</sequence>
<reference evidence="1 2" key="1">
    <citation type="submission" date="2019-07" db="EMBL/GenBank/DDBJ databases">
        <title>Whole genome shotgun sequence of Pseudonocardia sulfidoxydans NBRC 16205.</title>
        <authorList>
            <person name="Hosoyama A."/>
            <person name="Uohara A."/>
            <person name="Ohji S."/>
            <person name="Ichikawa N."/>
        </authorList>
    </citation>
    <scope>NUCLEOTIDE SEQUENCE [LARGE SCALE GENOMIC DNA]</scope>
    <source>
        <strain evidence="1 2">NBRC 16205</strain>
    </source>
</reference>
<proteinExistence type="predicted"/>